<dbReference type="GO" id="GO:0005509">
    <property type="term" value="F:calcium ion binding"/>
    <property type="evidence" value="ECO:0007669"/>
    <property type="project" value="InterPro"/>
</dbReference>
<dbReference type="SMART" id="SM01065">
    <property type="entry name" value="CBM_2"/>
    <property type="match status" value="1"/>
</dbReference>
<dbReference type="InterPro" id="IPR002044">
    <property type="entry name" value="CBM20"/>
</dbReference>
<reference evidence="15 16" key="2">
    <citation type="journal article" date="2013" name="IMA Fungus">
        <title>IMA Genome-F 1: Ceratocystis fimbriata: Draft nuclear genome sequence for the plant pathogen, Ceratocystis fimbriata.</title>
        <authorList>
            <person name="Wilken P.M."/>
            <person name="Steenkamp E.T."/>
            <person name="Wingfield M.J."/>
            <person name="de Beer Z.W."/>
            <person name="Wingfield B.D."/>
        </authorList>
    </citation>
    <scope>NUCLEOTIDE SEQUENCE [LARGE SCALE GENOMIC DNA]</scope>
    <source>
        <strain evidence="15 16">CBS 114723</strain>
    </source>
</reference>
<dbReference type="InterPro" id="IPR013780">
    <property type="entry name" value="Glyco_hydro_b"/>
</dbReference>
<comment type="cofactor">
    <cofactor evidence="2">
        <name>Ca(2+)</name>
        <dbReference type="ChEBI" id="CHEBI:29108"/>
    </cofactor>
</comment>
<evidence type="ECO:0000256" key="1">
    <source>
        <dbReference type="ARBA" id="ARBA00000548"/>
    </source>
</evidence>
<dbReference type="AlphaFoldDB" id="A0A2C5XD69"/>
<keyword evidence="12" id="KW-0326">Glycosidase</keyword>
<dbReference type="GO" id="GO:0004556">
    <property type="term" value="F:alpha-amylase activity"/>
    <property type="evidence" value="ECO:0007669"/>
    <property type="project" value="UniProtKB-EC"/>
</dbReference>
<dbReference type="Gene3D" id="2.60.40.10">
    <property type="entry name" value="Immunoglobulins"/>
    <property type="match status" value="1"/>
</dbReference>
<dbReference type="STRING" id="1035309.A0A2C5XD69"/>
<sequence>MVASHPLYAHPAIPLSRSNPAVLILLLVLPLIPNLPRMFHLLAILAICTALFPSTLALSSSEWAKQSVYQVLTDRFARTDGSTSACSSLAEYCGGTWQGLIKNLDYIQNMGFSAVWISPVVTNIEASGSSDGDSYHGFWAKNFNTVNSHFGSQADLKSLADALHSRGMYLMVDVVANHMAYKGCQTCVDYSTLTPFSQSSYFHSPCNIDYSSQTSIEQCWQGSNTVSLPDLRTEDADVRAFFNTWVSELVTNYSIDGLRIDSAKHQETSFWADFEAAADVFLLGEVYSGDPAYVTPYLNYMPGVLNYPMYYWIQRAFQSLGATTSELLSGVNTMKSSTSLTNQLGSFTENHDVDRMASWTSQSSDIGLAKTTIAFTMLMDGIPIIYQGQEQGFTGTGIPANRAPLWTSLNTGNERYTWITTINQIRKALIANDGQYTVFQAVPFQPTSTSIALRKGQGGKQAVSVFTSGGSSSSNSVTLSGSNTGYTANQALVELFSCTELTASSDASITTVLSSGLPKMFYPKSELLLTNLCPGISRDGTTATATATATPNTCATPTTVAVSFTETVTTVFGDTIKISGNISALGGWNLDQAISLSAASYTTSNPIWTGTISLPAGTTISYKFVKVSSSGTVTWESDPNRSYTVPATCGVTTASVLTTWR</sequence>
<dbReference type="Pfam" id="PF00128">
    <property type="entry name" value="Alpha-amylase"/>
    <property type="match status" value="1"/>
</dbReference>
<dbReference type="InterPro" id="IPR017853">
    <property type="entry name" value="GH"/>
</dbReference>
<dbReference type="InterPro" id="IPR013784">
    <property type="entry name" value="Carb-bd-like_fold"/>
</dbReference>
<evidence type="ECO:0000259" key="14">
    <source>
        <dbReference type="PROSITE" id="PS51166"/>
    </source>
</evidence>
<dbReference type="InterPro" id="IPR034836">
    <property type="entry name" value="CBM20_glucoamylase"/>
</dbReference>
<comment type="caution">
    <text evidence="15">The sequence shown here is derived from an EMBL/GenBank/DDBJ whole genome shotgun (WGS) entry which is preliminary data.</text>
</comment>
<keyword evidence="5" id="KW-0479">Metal-binding</keyword>
<proteinExistence type="inferred from homology"/>
<evidence type="ECO:0000256" key="10">
    <source>
        <dbReference type="ARBA" id="ARBA00023180"/>
    </source>
</evidence>
<keyword evidence="6" id="KW-0732">Signal</keyword>
<keyword evidence="9" id="KW-1015">Disulfide bond</keyword>
<dbReference type="OrthoDB" id="204980at2759"/>
<keyword evidence="13" id="KW-0624">Polysaccharide degradation</keyword>
<dbReference type="EMBL" id="APWK03000023">
    <property type="protein sequence ID" value="PHH54624.1"/>
    <property type="molecule type" value="Genomic_DNA"/>
</dbReference>
<dbReference type="Pfam" id="PF00686">
    <property type="entry name" value="CBM_20"/>
    <property type="match status" value="1"/>
</dbReference>
<feature type="domain" description="CBM20" evidence="14">
    <location>
        <begin position="554"/>
        <end position="661"/>
    </location>
</feature>
<keyword evidence="7" id="KW-0378">Hydrolase</keyword>
<dbReference type="PROSITE" id="PS51166">
    <property type="entry name" value="CBM20"/>
    <property type="match status" value="1"/>
</dbReference>
<dbReference type="PANTHER" id="PTHR10357">
    <property type="entry name" value="ALPHA-AMYLASE FAMILY MEMBER"/>
    <property type="match status" value="1"/>
</dbReference>
<reference evidence="15 16" key="1">
    <citation type="journal article" date="2013" name="Fungal Biol.">
        <title>Analysis of microsatellite markers in the genome of the plant pathogen Ceratocystis fimbriata.</title>
        <authorList>
            <person name="Simpson M.C."/>
            <person name="Wilken P.M."/>
            <person name="Coetzee M.P."/>
            <person name="Wingfield M.J."/>
            <person name="Wingfield B.D."/>
        </authorList>
    </citation>
    <scope>NUCLEOTIDE SEQUENCE [LARGE SCALE GENOMIC DNA]</scope>
    <source>
        <strain evidence="15 16">CBS 114723</strain>
    </source>
</reference>
<evidence type="ECO:0000256" key="6">
    <source>
        <dbReference type="ARBA" id="ARBA00022729"/>
    </source>
</evidence>
<evidence type="ECO:0000256" key="3">
    <source>
        <dbReference type="ARBA" id="ARBA00008061"/>
    </source>
</evidence>
<dbReference type="InterPro" id="IPR013783">
    <property type="entry name" value="Ig-like_fold"/>
</dbReference>
<evidence type="ECO:0000256" key="12">
    <source>
        <dbReference type="ARBA" id="ARBA00023295"/>
    </source>
</evidence>
<comment type="similarity">
    <text evidence="3">Belongs to the glycosyl hydrolase 13 family.</text>
</comment>
<evidence type="ECO:0000313" key="15">
    <source>
        <dbReference type="EMBL" id="PHH54624.1"/>
    </source>
</evidence>
<evidence type="ECO:0000256" key="5">
    <source>
        <dbReference type="ARBA" id="ARBA00022723"/>
    </source>
</evidence>
<dbReference type="GO" id="GO:2001070">
    <property type="term" value="F:starch binding"/>
    <property type="evidence" value="ECO:0007669"/>
    <property type="project" value="InterPro"/>
</dbReference>
<dbReference type="Pfam" id="PF09260">
    <property type="entry name" value="A_amylase_dom_C"/>
    <property type="match status" value="1"/>
</dbReference>
<keyword evidence="8" id="KW-0106">Calcium</keyword>
<dbReference type="EC" id="3.2.1.1" evidence="4"/>
<dbReference type="CDD" id="cd11319">
    <property type="entry name" value="AmyAc_euk_AmyA"/>
    <property type="match status" value="1"/>
</dbReference>
<dbReference type="InterPro" id="IPR006047">
    <property type="entry name" value="GH13_cat_dom"/>
</dbReference>
<dbReference type="InterPro" id="IPR015340">
    <property type="entry name" value="A_amylase_C_dom"/>
</dbReference>
<protein>
    <recommendedName>
        <fullName evidence="4">alpha-amylase</fullName>
        <ecNumber evidence="4">3.2.1.1</ecNumber>
    </recommendedName>
</protein>
<evidence type="ECO:0000256" key="2">
    <source>
        <dbReference type="ARBA" id="ARBA00001913"/>
    </source>
</evidence>
<dbReference type="PANTHER" id="PTHR10357:SF215">
    <property type="entry name" value="ALPHA-AMYLASE 1"/>
    <property type="match status" value="1"/>
</dbReference>
<dbReference type="SUPFAM" id="SSF49452">
    <property type="entry name" value="Starch-binding domain-like"/>
    <property type="match status" value="1"/>
</dbReference>
<organism evidence="15 16">
    <name type="scientific">Ceratocystis fimbriata CBS 114723</name>
    <dbReference type="NCBI Taxonomy" id="1035309"/>
    <lineage>
        <taxon>Eukaryota</taxon>
        <taxon>Fungi</taxon>
        <taxon>Dikarya</taxon>
        <taxon>Ascomycota</taxon>
        <taxon>Pezizomycotina</taxon>
        <taxon>Sordariomycetes</taxon>
        <taxon>Hypocreomycetidae</taxon>
        <taxon>Microascales</taxon>
        <taxon>Ceratocystidaceae</taxon>
        <taxon>Ceratocystis</taxon>
    </lineage>
</organism>
<name>A0A2C5XD69_9PEZI</name>
<dbReference type="GO" id="GO:0000272">
    <property type="term" value="P:polysaccharide catabolic process"/>
    <property type="evidence" value="ECO:0007669"/>
    <property type="project" value="UniProtKB-KW"/>
</dbReference>
<accession>A0A2C5XD69</accession>
<dbReference type="FunFam" id="3.20.20.80:FF:000120">
    <property type="entry name" value="Alpha-amylase A"/>
    <property type="match status" value="1"/>
</dbReference>
<keyword evidence="10" id="KW-0325">Glycoprotein</keyword>
<evidence type="ECO:0000256" key="9">
    <source>
        <dbReference type="ARBA" id="ARBA00023157"/>
    </source>
</evidence>
<evidence type="ECO:0000256" key="13">
    <source>
        <dbReference type="ARBA" id="ARBA00023326"/>
    </source>
</evidence>
<keyword evidence="11" id="KW-0119">Carbohydrate metabolism</keyword>
<evidence type="ECO:0000256" key="11">
    <source>
        <dbReference type="ARBA" id="ARBA00023277"/>
    </source>
</evidence>
<evidence type="ECO:0000256" key="4">
    <source>
        <dbReference type="ARBA" id="ARBA00012595"/>
    </source>
</evidence>
<evidence type="ECO:0000256" key="7">
    <source>
        <dbReference type="ARBA" id="ARBA00022801"/>
    </source>
</evidence>
<dbReference type="Proteomes" id="UP000222788">
    <property type="component" value="Unassembled WGS sequence"/>
</dbReference>
<keyword evidence="16" id="KW-1185">Reference proteome</keyword>
<evidence type="ECO:0000256" key="8">
    <source>
        <dbReference type="ARBA" id="ARBA00022837"/>
    </source>
</evidence>
<dbReference type="SMART" id="SM00642">
    <property type="entry name" value="Aamy"/>
    <property type="match status" value="1"/>
</dbReference>
<dbReference type="CDD" id="cd05811">
    <property type="entry name" value="CBM20_glucoamylase"/>
    <property type="match status" value="1"/>
</dbReference>
<comment type="catalytic activity">
    <reaction evidence="1">
        <text>Endohydrolysis of (1-&gt;4)-alpha-D-glucosidic linkages in polysaccharides containing three or more (1-&gt;4)-alpha-linked D-glucose units.</text>
        <dbReference type="EC" id="3.2.1.1"/>
    </reaction>
</comment>
<evidence type="ECO:0000313" key="16">
    <source>
        <dbReference type="Proteomes" id="UP000222788"/>
    </source>
</evidence>
<dbReference type="Gene3D" id="3.20.20.80">
    <property type="entry name" value="Glycosidases"/>
    <property type="match status" value="1"/>
</dbReference>
<gene>
    <name evidence="15" type="primary">SWA2</name>
    <name evidence="15" type="ORF">CFIMG_003078RA</name>
</gene>
<dbReference type="Gene3D" id="2.60.40.1180">
    <property type="entry name" value="Golgi alpha-mannosidase II"/>
    <property type="match status" value="1"/>
</dbReference>
<dbReference type="FunFam" id="2.60.40.10:FF:000552">
    <property type="entry name" value="Related to glucoamylase"/>
    <property type="match status" value="1"/>
</dbReference>
<dbReference type="SUPFAM" id="SSF51445">
    <property type="entry name" value="(Trans)glycosidases"/>
    <property type="match status" value="1"/>
</dbReference>
<dbReference type="SUPFAM" id="SSF51011">
    <property type="entry name" value="Glycosyl hydrolase domain"/>
    <property type="match status" value="1"/>
</dbReference>